<comment type="caution">
    <text evidence="2">The sequence shown here is derived from an EMBL/GenBank/DDBJ whole genome shotgun (WGS) entry which is preliminary data.</text>
</comment>
<feature type="region of interest" description="Disordered" evidence="1">
    <location>
        <begin position="651"/>
        <end position="674"/>
    </location>
</feature>
<dbReference type="Proteomes" id="UP001635816">
    <property type="component" value="Unassembled WGS sequence"/>
</dbReference>
<evidence type="ECO:0000256" key="1">
    <source>
        <dbReference type="SAM" id="MobiDB-lite"/>
    </source>
</evidence>
<dbReference type="EMBL" id="JBKBDD010000003">
    <property type="protein sequence ID" value="MFN6543924.1"/>
    <property type="molecule type" value="Genomic_DNA"/>
</dbReference>
<dbReference type="RefSeq" id="WP_409543334.1">
    <property type="nucleotide sequence ID" value="NZ_JBKBDD010000003.1"/>
</dbReference>
<accession>A0ABW9L9H7</accession>
<feature type="region of interest" description="Disordered" evidence="1">
    <location>
        <begin position="1"/>
        <end position="26"/>
    </location>
</feature>
<name>A0ABW9L9H7_9MYCO</name>
<evidence type="ECO:0008006" key="4">
    <source>
        <dbReference type="Google" id="ProtNLM"/>
    </source>
</evidence>
<protein>
    <recommendedName>
        <fullName evidence="4">Minor tail protein</fullName>
    </recommendedName>
</protein>
<gene>
    <name evidence="2" type="ORF">ACK4CT_12110</name>
</gene>
<evidence type="ECO:0000313" key="2">
    <source>
        <dbReference type="EMBL" id="MFN6543924.1"/>
    </source>
</evidence>
<keyword evidence="3" id="KW-1185">Reference proteome</keyword>
<evidence type="ECO:0000313" key="3">
    <source>
        <dbReference type="Proteomes" id="UP001635816"/>
    </source>
</evidence>
<sequence length="855" mass="89491">MPEAHRQGGAGGAPVTTPGGVPNLPAGALTWETLQSKLQDMSAEAMRQRAAARVPSIFNGSTGGSMMSDLSPFGILTKIWAVSNSLIAQADPADINGPEDLPPLLLEFIEGLPVIGQFVGLLEAIVGTYDGDDPILIEIQKIFGLIRNILGGIDFSDLPTPEEAWAAIVENFIKPLFNISAALAEALLTAPINLANAFGQLSLDAFGGGVSIADLTTVVPNQLQPFTASSVPTEDGWSYNAAANAAQVIADGTTKNLWLKSRVIKVESDQPLDLGVQVKYSGVTSGAGPTIRLVLETWSVPSPTNADTPTVVTVAAITNPSGTITTPVTLGNSSWPIPAGVKAVRPRLMVDELVTAGTVSWLNTPHLYKTLLGALAAALADINTALNNAGQATRDAIANALGHAGTGHTPANILTYLMNIPQDAVAGLGDVFAELADILDDQIIDPLTAVGNKLKDLVHRFFFGGGPDTVVSQKQIAEPTGVPPTDADNVIPWVYLPPELTPAAIGHPWVELSKAGPQTINKGSAQKLTAWTQAGGFPLAEPVSGEFRVPFDGLFHIKAKAAWAVSPDTYGRLYLSVGGSYYRTDHQPTDGMSNLGYNEIAEFVPLSAGQNVAFYVQWDGTGTTRDISAAPLSYVRITYIGATHLTATPIPTPTTTFDSRGTEGSGGTSPTKITSHTFGPNANTIVIPISHTWSSPLTVTVIDGATNHNVPVLSGPTFIGTYFGFDAYYSLAAAILPTSVRGKTVSVKVESAASTGAWSFKSLSFNDVSYLGAVRTSSGTGGAKLLVPSNAFSQVAGGFGGMDVNFSSFNRTQDLVTFFDAGQHWSHIMGHAQGGLEFVATGSGKWAGKFIELHP</sequence>
<proteinExistence type="predicted"/>
<reference evidence="2 3" key="1">
    <citation type="submission" date="2024-12" db="EMBL/GenBank/DDBJ databases">
        <title>The coexistence of Mycolicibacterium septicum and Mycolicibacterium nivoides in clinical samples.</title>
        <authorList>
            <person name="Wang C."/>
            <person name="Feng Y."/>
            <person name="Zong Z."/>
        </authorList>
    </citation>
    <scope>NUCLEOTIDE SEQUENCE [LARGE SCALE GENOMIC DNA]</scope>
    <source>
        <strain evidence="2 3">120309</strain>
    </source>
</reference>
<organism evidence="2 3">
    <name type="scientific">Mycolicibacterium nivoides</name>
    <dbReference type="NCBI Taxonomy" id="2487344"/>
    <lineage>
        <taxon>Bacteria</taxon>
        <taxon>Bacillati</taxon>
        <taxon>Actinomycetota</taxon>
        <taxon>Actinomycetes</taxon>
        <taxon>Mycobacteriales</taxon>
        <taxon>Mycobacteriaceae</taxon>
        <taxon>Mycolicibacterium</taxon>
    </lineage>
</organism>